<sequence>MKWILEVFDFHVWRTTDNKSFIIFTLGLTVVSLLVGYTLKGFNSSILGFGVIKWLEFAALVLNIIGAVLLGKGLLIVPGQAFALSMSPTESPGKGSKYRTTNEHCDIEWEEANKNNKRIIDIKAQSANAFKGLTLITIGFLIQLLLIFVKP</sequence>
<protein>
    <recommendedName>
        <fullName evidence="4">DUF3899 domain-containing protein</fullName>
    </recommendedName>
</protein>
<keyword evidence="1" id="KW-0812">Transmembrane</keyword>
<reference evidence="2 3" key="1">
    <citation type="submission" date="2023-12" db="EMBL/GenBank/DDBJ databases">
        <title>Friends and Foes: Symbiotic and Algicidal bacterial influence on Karenia brevis blooms.</title>
        <authorList>
            <person name="Fei C."/>
            <person name="Mohamed A.R."/>
            <person name="Booker A."/>
            <person name="Arshad M."/>
            <person name="Klass S."/>
            <person name="Ahn S."/>
            <person name="Gilbert P.M."/>
            <person name="Heil C.A."/>
            <person name="Martinez J.M."/>
            <person name="Amin S.A."/>
        </authorList>
    </citation>
    <scope>NUCLEOTIDE SEQUENCE [LARGE SCALE GENOMIC DNA]</scope>
    <source>
        <strain evidence="2 3">CE15</strain>
    </source>
</reference>
<keyword evidence="1" id="KW-0472">Membrane</keyword>
<feature type="transmembrane region" description="Helical" evidence="1">
    <location>
        <begin position="128"/>
        <end position="149"/>
    </location>
</feature>
<evidence type="ECO:0000256" key="1">
    <source>
        <dbReference type="SAM" id="Phobius"/>
    </source>
</evidence>
<feature type="transmembrane region" description="Helical" evidence="1">
    <location>
        <begin position="51"/>
        <end position="77"/>
    </location>
</feature>
<keyword evidence="1" id="KW-1133">Transmembrane helix</keyword>
<evidence type="ECO:0008006" key="4">
    <source>
        <dbReference type="Google" id="ProtNLM"/>
    </source>
</evidence>
<feature type="transmembrane region" description="Helical" evidence="1">
    <location>
        <begin position="21"/>
        <end position="39"/>
    </location>
</feature>
<comment type="caution">
    <text evidence="2">The sequence shown here is derived from an EMBL/GenBank/DDBJ whole genome shotgun (WGS) entry which is preliminary data.</text>
</comment>
<dbReference type="Proteomes" id="UP001382455">
    <property type="component" value="Unassembled WGS sequence"/>
</dbReference>
<dbReference type="RefSeq" id="WP_336436509.1">
    <property type="nucleotide sequence ID" value="NZ_JBAWKS010000002.1"/>
</dbReference>
<evidence type="ECO:0000313" key="3">
    <source>
        <dbReference type="Proteomes" id="UP001382455"/>
    </source>
</evidence>
<dbReference type="EMBL" id="JBAWKS010000002">
    <property type="protein sequence ID" value="MEI4551546.1"/>
    <property type="molecule type" value="Genomic_DNA"/>
</dbReference>
<proteinExistence type="predicted"/>
<name>A0ABU8EZ93_9GAMM</name>
<keyword evidence="3" id="KW-1185">Reference proteome</keyword>
<organism evidence="2 3">
    <name type="scientific">Pseudoalteromonas spongiae</name>
    <dbReference type="NCBI Taxonomy" id="298657"/>
    <lineage>
        <taxon>Bacteria</taxon>
        <taxon>Pseudomonadati</taxon>
        <taxon>Pseudomonadota</taxon>
        <taxon>Gammaproteobacteria</taxon>
        <taxon>Alteromonadales</taxon>
        <taxon>Pseudoalteromonadaceae</taxon>
        <taxon>Pseudoalteromonas</taxon>
    </lineage>
</organism>
<gene>
    <name evidence="2" type="ORF">WAE96_17860</name>
</gene>
<accession>A0ABU8EZ93</accession>
<evidence type="ECO:0000313" key="2">
    <source>
        <dbReference type="EMBL" id="MEI4551546.1"/>
    </source>
</evidence>